<name>A0AAE3E2V0_9FIRM</name>
<reference evidence="1 2" key="1">
    <citation type="submission" date="2021-10" db="EMBL/GenBank/DDBJ databases">
        <title>Anaerobic single-cell dispensing facilitates the cultivation of human gut bacteria.</title>
        <authorList>
            <person name="Afrizal A."/>
        </authorList>
    </citation>
    <scope>NUCLEOTIDE SEQUENCE [LARGE SCALE GENOMIC DNA]</scope>
    <source>
        <strain evidence="1 2">CLA-AA-H224</strain>
    </source>
</reference>
<dbReference type="RefSeq" id="WP_227100040.1">
    <property type="nucleotide sequence ID" value="NZ_JAJEQN010000007.1"/>
</dbReference>
<proteinExistence type="predicted"/>
<evidence type="ECO:0000313" key="1">
    <source>
        <dbReference type="EMBL" id="MCC2220835.1"/>
    </source>
</evidence>
<dbReference type="EMBL" id="JAJEQN010000007">
    <property type="protein sequence ID" value="MCC2220835.1"/>
    <property type="molecule type" value="Genomic_DNA"/>
</dbReference>
<accession>A0AAE3E2V0</accession>
<evidence type="ECO:0000313" key="2">
    <source>
        <dbReference type="Proteomes" id="UP001198200"/>
    </source>
</evidence>
<dbReference type="AlphaFoldDB" id="A0AAE3E2V0"/>
<comment type="caution">
    <text evidence="1">The sequence shown here is derived from an EMBL/GenBank/DDBJ whole genome shotgun (WGS) entry which is preliminary data.</text>
</comment>
<organism evidence="1 2">
    <name type="scientific">Anthropogastromicrobium aceti</name>
    <dbReference type="NCBI Taxonomy" id="2981768"/>
    <lineage>
        <taxon>Bacteria</taxon>
        <taxon>Bacillati</taxon>
        <taxon>Bacillota</taxon>
        <taxon>Clostridia</taxon>
        <taxon>Lachnospirales</taxon>
        <taxon>Lachnospiraceae</taxon>
        <taxon>Anthropogastromicrobium</taxon>
    </lineage>
</organism>
<protein>
    <submittedName>
        <fullName evidence="1">Uncharacterized protein</fullName>
    </submittedName>
</protein>
<dbReference type="Proteomes" id="UP001198200">
    <property type="component" value="Unassembled WGS sequence"/>
</dbReference>
<sequence>MFERKKALKEIEEKLNTVQMYLENNYKDLTLQSYKDAKEVVERYEKSSLLKQKDKDMIQKKMAEFDAKLVHYGHTNVSEFLKERY</sequence>
<gene>
    <name evidence="1" type="ORF">LKD48_04125</name>
</gene>
<keyword evidence="2" id="KW-1185">Reference proteome</keyword>